<reference evidence="1 2" key="1">
    <citation type="submission" date="2019-08" db="EMBL/GenBank/DDBJ databases">
        <title>Bacillus genomes from the desert of Cuatro Cienegas, Coahuila.</title>
        <authorList>
            <person name="Olmedo-Alvarez G."/>
        </authorList>
    </citation>
    <scope>NUCLEOTIDE SEQUENCE [LARGE SCALE GENOMIC DNA]</scope>
    <source>
        <strain evidence="1 2">CH40_1T</strain>
    </source>
</reference>
<comment type="caution">
    <text evidence="1">The sequence shown here is derived from an EMBL/GenBank/DDBJ whole genome shotgun (WGS) entry which is preliminary data.</text>
</comment>
<dbReference type="InterPro" id="IPR049615">
    <property type="entry name" value="BH0509-like"/>
</dbReference>
<gene>
    <name evidence="1" type="ORF">FZC79_10395</name>
</gene>
<evidence type="ECO:0000313" key="2">
    <source>
        <dbReference type="Proteomes" id="UP000323317"/>
    </source>
</evidence>
<organism evidence="1 2">
    <name type="scientific">Rossellomorea vietnamensis</name>
    <dbReference type="NCBI Taxonomy" id="218284"/>
    <lineage>
        <taxon>Bacteria</taxon>
        <taxon>Bacillati</taxon>
        <taxon>Bacillota</taxon>
        <taxon>Bacilli</taxon>
        <taxon>Bacillales</taxon>
        <taxon>Bacillaceae</taxon>
        <taxon>Rossellomorea</taxon>
    </lineage>
</organism>
<dbReference type="AlphaFoldDB" id="A0A5D4KFC0"/>
<evidence type="ECO:0000313" key="1">
    <source>
        <dbReference type="EMBL" id="TYR75569.1"/>
    </source>
</evidence>
<name>A0A5D4KFC0_9BACI</name>
<dbReference type="Proteomes" id="UP000323317">
    <property type="component" value="Unassembled WGS sequence"/>
</dbReference>
<dbReference type="EMBL" id="VTEH01000006">
    <property type="protein sequence ID" value="TYR75569.1"/>
    <property type="molecule type" value="Genomic_DNA"/>
</dbReference>
<dbReference type="NCBIfam" id="NF033562">
    <property type="entry name" value="BH0509_fam"/>
    <property type="match status" value="1"/>
</dbReference>
<protein>
    <submittedName>
        <fullName evidence="1">BH0509 family protein</fullName>
    </submittedName>
</protein>
<accession>A0A5D4KFC0</accession>
<sequence>MLNKQERENLIEWLVTATGYNRSYFDSMKDESIEKMYEEIVVRG</sequence>
<proteinExistence type="predicted"/>